<organism evidence="1">
    <name type="scientific">marine sediment metagenome</name>
    <dbReference type="NCBI Taxonomy" id="412755"/>
    <lineage>
        <taxon>unclassified sequences</taxon>
        <taxon>metagenomes</taxon>
        <taxon>ecological metagenomes</taxon>
    </lineage>
</organism>
<dbReference type="EMBL" id="BART01037629">
    <property type="protein sequence ID" value="GAH09456.1"/>
    <property type="molecule type" value="Genomic_DNA"/>
</dbReference>
<reference evidence="1" key="1">
    <citation type="journal article" date="2014" name="Front. Microbiol.">
        <title>High frequency of phylogenetically diverse reductive dehalogenase-homologous genes in deep subseafloor sedimentary metagenomes.</title>
        <authorList>
            <person name="Kawai M."/>
            <person name="Futagami T."/>
            <person name="Toyoda A."/>
            <person name="Takaki Y."/>
            <person name="Nishi S."/>
            <person name="Hori S."/>
            <person name="Arai W."/>
            <person name="Tsubouchi T."/>
            <person name="Morono Y."/>
            <person name="Uchiyama I."/>
            <person name="Ito T."/>
            <person name="Fujiyama A."/>
            <person name="Inagaki F."/>
            <person name="Takami H."/>
        </authorList>
    </citation>
    <scope>NUCLEOTIDE SEQUENCE</scope>
    <source>
        <strain evidence="1">Expedition CK06-06</strain>
    </source>
</reference>
<protein>
    <submittedName>
        <fullName evidence="1">Uncharacterized protein</fullName>
    </submittedName>
</protein>
<feature type="non-terminal residue" evidence="1">
    <location>
        <position position="125"/>
    </location>
</feature>
<comment type="caution">
    <text evidence="1">The sequence shown here is derived from an EMBL/GenBank/DDBJ whole genome shotgun (WGS) entry which is preliminary data.</text>
</comment>
<sequence>MIPYVVENSEIILTDISTRLEQELEKLSSIRVESQGKFRVKISEILHDQTIGKIRNHIKKIIRKDGKLVVLIDNLDKSWKKSSNIDVLSKYILGLLGVVGRIAKELRGTKNDPLKFTFHLTLFLR</sequence>
<dbReference type="AlphaFoldDB" id="X1CM50"/>
<gene>
    <name evidence="1" type="ORF">S01H4_62855</name>
</gene>
<name>X1CM50_9ZZZZ</name>
<proteinExistence type="predicted"/>
<evidence type="ECO:0000313" key="1">
    <source>
        <dbReference type="EMBL" id="GAH09456.1"/>
    </source>
</evidence>
<accession>X1CM50</accession>